<evidence type="ECO:0000256" key="1">
    <source>
        <dbReference type="SAM" id="Phobius"/>
    </source>
</evidence>
<feature type="domain" description="Mce/MlaD" evidence="2">
    <location>
        <begin position="38"/>
        <end position="116"/>
    </location>
</feature>
<dbReference type="Proteomes" id="UP000757103">
    <property type="component" value="Unassembled WGS sequence"/>
</dbReference>
<evidence type="ECO:0000313" key="4">
    <source>
        <dbReference type="Proteomes" id="UP000757103"/>
    </source>
</evidence>
<reference evidence="3" key="1">
    <citation type="journal article" date="2021" name="PeerJ">
        <title>Extensive microbial diversity within the chicken gut microbiome revealed by metagenomics and culture.</title>
        <authorList>
            <person name="Gilroy R."/>
            <person name="Ravi A."/>
            <person name="Getino M."/>
            <person name="Pursley I."/>
            <person name="Horton D.L."/>
            <person name="Alikhan N.F."/>
            <person name="Baker D."/>
            <person name="Gharbi K."/>
            <person name="Hall N."/>
            <person name="Watson M."/>
            <person name="Adriaenssens E.M."/>
            <person name="Foster-Nyarko E."/>
            <person name="Jarju S."/>
            <person name="Secka A."/>
            <person name="Antonio M."/>
            <person name="Oren A."/>
            <person name="Chaudhuri R.R."/>
            <person name="La Ragione R."/>
            <person name="Hildebrand F."/>
            <person name="Pallen M.J."/>
        </authorList>
    </citation>
    <scope>NUCLEOTIDE SEQUENCE</scope>
    <source>
        <strain evidence="3">CHK121-7720</strain>
    </source>
</reference>
<keyword evidence="1" id="KW-0472">Membrane</keyword>
<evidence type="ECO:0000259" key="2">
    <source>
        <dbReference type="Pfam" id="PF02470"/>
    </source>
</evidence>
<dbReference type="InterPro" id="IPR052336">
    <property type="entry name" value="MlaD_Phospholipid_Transporter"/>
</dbReference>
<accession>A0A921SUK7</accession>
<dbReference type="PANTHER" id="PTHR33371:SF4">
    <property type="entry name" value="INTERMEMBRANE PHOSPHOLIPID TRANSPORT SYSTEM BINDING PROTEIN MLAD"/>
    <property type="match status" value="1"/>
</dbReference>
<dbReference type="AlphaFoldDB" id="A0A921SUK7"/>
<sequence length="294" mass="32411">MKKWFGKEVKIALSVLVSILILYIGINYLKGINVMKPSNYYYVQFPSVGGLAQSAPVTIDGYKVGLVQEIQYDYDTNRTITVLLNLDKKLKIPVDSRVYLETDMLGTSSVVIDLNPHVSEYYEHGALLQGEVKSGLMQSLQTELLPEVVDLLPKLDSILTGLQTLVNDPALASSVKRIDRITANLEHTSVQLSGLMQNDVPVILDNVQGITAQINQFSDSLNALPLQSTMASVQATSANLQQITSRLTSPDNSLGLLLNDRGLYDRANGVLGSVDSLMIDLRLNPKRYVHFSLF</sequence>
<keyword evidence="1" id="KW-1133">Transmembrane helix</keyword>
<dbReference type="RefSeq" id="WP_025279576.1">
    <property type="nucleotide sequence ID" value="NZ_CAKMIC010000005.1"/>
</dbReference>
<organism evidence="3 4">
    <name type="scientific">Barnesiella viscericola</name>
    <dbReference type="NCBI Taxonomy" id="397865"/>
    <lineage>
        <taxon>Bacteria</taxon>
        <taxon>Pseudomonadati</taxon>
        <taxon>Bacteroidota</taxon>
        <taxon>Bacteroidia</taxon>
        <taxon>Bacteroidales</taxon>
        <taxon>Barnesiellaceae</taxon>
        <taxon>Barnesiella</taxon>
    </lineage>
</organism>
<dbReference type="InterPro" id="IPR003399">
    <property type="entry name" value="Mce/MlaD"/>
</dbReference>
<dbReference type="PANTHER" id="PTHR33371">
    <property type="entry name" value="INTERMEMBRANE PHOSPHOLIPID TRANSPORT SYSTEM BINDING PROTEIN MLAD-RELATED"/>
    <property type="match status" value="1"/>
</dbReference>
<comment type="caution">
    <text evidence="3">The sequence shown here is derived from an EMBL/GenBank/DDBJ whole genome shotgun (WGS) entry which is preliminary data.</text>
</comment>
<protein>
    <submittedName>
        <fullName evidence="3">MlaD family protein</fullName>
    </submittedName>
</protein>
<dbReference type="Pfam" id="PF02470">
    <property type="entry name" value="MlaD"/>
    <property type="match status" value="1"/>
</dbReference>
<dbReference type="GeneID" id="90530309"/>
<keyword evidence="1" id="KW-0812">Transmembrane</keyword>
<feature type="transmembrane region" description="Helical" evidence="1">
    <location>
        <begin position="12"/>
        <end position="29"/>
    </location>
</feature>
<proteinExistence type="predicted"/>
<gene>
    <name evidence="3" type="ORF">K8U91_02920</name>
</gene>
<reference evidence="3" key="2">
    <citation type="submission" date="2021-09" db="EMBL/GenBank/DDBJ databases">
        <authorList>
            <person name="Gilroy R."/>
        </authorList>
    </citation>
    <scope>NUCLEOTIDE SEQUENCE</scope>
    <source>
        <strain evidence="3">CHK121-7720</strain>
    </source>
</reference>
<dbReference type="EMBL" id="DYUD01000011">
    <property type="protein sequence ID" value="HJG88417.1"/>
    <property type="molecule type" value="Genomic_DNA"/>
</dbReference>
<evidence type="ECO:0000313" key="3">
    <source>
        <dbReference type="EMBL" id="HJG88417.1"/>
    </source>
</evidence>
<name>A0A921SUK7_9BACT</name>